<protein>
    <submittedName>
        <fullName evidence="2">VOC family protein</fullName>
    </submittedName>
</protein>
<keyword evidence="3" id="KW-1185">Reference proteome</keyword>
<dbReference type="EMBL" id="JBBEGM010000007">
    <property type="protein sequence ID" value="MEJ2863114.1"/>
    <property type="molecule type" value="Genomic_DNA"/>
</dbReference>
<dbReference type="InterPro" id="IPR029068">
    <property type="entry name" value="Glyas_Bleomycin-R_OHBP_Dase"/>
</dbReference>
<dbReference type="InterPro" id="IPR037523">
    <property type="entry name" value="VOC_core"/>
</dbReference>
<dbReference type="InterPro" id="IPR004360">
    <property type="entry name" value="Glyas_Fos-R_dOase_dom"/>
</dbReference>
<sequence length="142" mass="15700">MEILSSRILVCPRDWEVSRRFYAETLGLAVAREFPGGVVFFLGTGYLELSKAGAVATGDRETEHQGEHADRGARPEGDALWLQVRSLPDAVGALRGRGVTITREPQREPWGLDECWIADPDGRAIVLVEIPPGHPIRTDLRE</sequence>
<evidence type="ECO:0000259" key="1">
    <source>
        <dbReference type="PROSITE" id="PS51819"/>
    </source>
</evidence>
<feature type="domain" description="VOC" evidence="1">
    <location>
        <begin position="2"/>
        <end position="130"/>
    </location>
</feature>
<comment type="caution">
    <text evidence="2">The sequence shown here is derived from an EMBL/GenBank/DDBJ whole genome shotgun (WGS) entry which is preliminary data.</text>
</comment>
<dbReference type="SUPFAM" id="SSF54593">
    <property type="entry name" value="Glyoxalase/Bleomycin resistance protein/Dihydroxybiphenyl dioxygenase"/>
    <property type="match status" value="1"/>
</dbReference>
<dbReference type="PROSITE" id="PS51819">
    <property type="entry name" value="VOC"/>
    <property type="match status" value="1"/>
</dbReference>
<dbReference type="Proteomes" id="UP001369736">
    <property type="component" value="Unassembled WGS sequence"/>
</dbReference>
<dbReference type="RefSeq" id="WP_337704473.1">
    <property type="nucleotide sequence ID" value="NZ_JBBEGM010000007.1"/>
</dbReference>
<dbReference type="Pfam" id="PF00903">
    <property type="entry name" value="Glyoxalase"/>
    <property type="match status" value="1"/>
</dbReference>
<accession>A0ABU8M898</accession>
<dbReference type="Gene3D" id="3.10.180.10">
    <property type="entry name" value="2,3-Dihydroxybiphenyl 1,2-Dioxygenase, domain 1"/>
    <property type="match status" value="1"/>
</dbReference>
<organism evidence="2 3">
    <name type="scientific">Actinomycetospora flava</name>
    <dbReference type="NCBI Taxonomy" id="3129232"/>
    <lineage>
        <taxon>Bacteria</taxon>
        <taxon>Bacillati</taxon>
        <taxon>Actinomycetota</taxon>
        <taxon>Actinomycetes</taxon>
        <taxon>Pseudonocardiales</taxon>
        <taxon>Pseudonocardiaceae</taxon>
        <taxon>Actinomycetospora</taxon>
    </lineage>
</organism>
<name>A0ABU8M898_9PSEU</name>
<evidence type="ECO:0000313" key="2">
    <source>
        <dbReference type="EMBL" id="MEJ2863114.1"/>
    </source>
</evidence>
<evidence type="ECO:0000313" key="3">
    <source>
        <dbReference type="Proteomes" id="UP001369736"/>
    </source>
</evidence>
<gene>
    <name evidence="2" type="ORF">WCD58_18250</name>
</gene>
<proteinExistence type="predicted"/>
<reference evidence="2 3" key="1">
    <citation type="submission" date="2024-03" db="EMBL/GenBank/DDBJ databases">
        <title>Actinomycetospora sp. OC33-EN07, a novel actinomycete isolated from wild orchid (Aerides multiflora).</title>
        <authorList>
            <person name="Suriyachadkun C."/>
        </authorList>
    </citation>
    <scope>NUCLEOTIDE SEQUENCE [LARGE SCALE GENOMIC DNA]</scope>
    <source>
        <strain evidence="2 3">OC33-EN07</strain>
    </source>
</reference>